<dbReference type="GO" id="GO:0016787">
    <property type="term" value="F:hydrolase activity"/>
    <property type="evidence" value="ECO:0007669"/>
    <property type="project" value="UniProtKB-KW"/>
</dbReference>
<name>A0A8J5Y8A4_9ROSI</name>
<evidence type="ECO:0000256" key="1">
    <source>
        <dbReference type="ARBA" id="ARBA00022679"/>
    </source>
</evidence>
<sequence>MRMCIDYRWLNKLTIKNKYPLSRIDDLFDQFRGASMFSKIDLYSGYHQLRVEETDVYKTAFRTRYGHYEFLSKDEYNEHRKVVLQIFHEKQLHAKFSKCEFWLQEVTFLGHIVSTERIRVDPRKIEVVLDWKRSKNVSEICSFLGLAGYYRRFVEGFSLIAAPLTKLLRRKPGLGKDFVVYSYALHVGLGCVLMQEGKAHLYGEKYIIYTDHKSLKYILTQNELNLRQRRWIELLKDYDYTIEDHPGKANVVADALSRRAITDLKAMLARLSLFDDDESGSTMDFGLNSEGVLSFQGRMCVSNNSDLRQSILRKAA</sequence>
<dbReference type="CDD" id="cd09274">
    <property type="entry name" value="RNase_HI_RT_Ty3"/>
    <property type="match status" value="1"/>
</dbReference>
<reference evidence="9 10" key="1">
    <citation type="journal article" date="2021" name="bioRxiv">
        <title>The Gossypium anomalum genome as a resource for cotton improvement and evolutionary analysis of hybrid incompatibility.</title>
        <authorList>
            <person name="Grover C.E."/>
            <person name="Yuan D."/>
            <person name="Arick M.A."/>
            <person name="Miller E.R."/>
            <person name="Hu G."/>
            <person name="Peterson D.G."/>
            <person name="Wendel J.F."/>
            <person name="Udall J.A."/>
        </authorList>
    </citation>
    <scope>NUCLEOTIDE SEQUENCE [LARGE SCALE GENOMIC DNA]</scope>
    <source>
        <strain evidence="9">JFW-Udall</strain>
        <tissue evidence="9">Leaf</tissue>
    </source>
</reference>
<dbReference type="SUPFAM" id="SSF56672">
    <property type="entry name" value="DNA/RNA polymerases"/>
    <property type="match status" value="1"/>
</dbReference>
<dbReference type="GO" id="GO:0003964">
    <property type="term" value="F:RNA-directed DNA polymerase activity"/>
    <property type="evidence" value="ECO:0007669"/>
    <property type="project" value="UniProtKB-KW"/>
</dbReference>
<organism evidence="9 10">
    <name type="scientific">Gossypium anomalum</name>
    <dbReference type="NCBI Taxonomy" id="47600"/>
    <lineage>
        <taxon>Eukaryota</taxon>
        <taxon>Viridiplantae</taxon>
        <taxon>Streptophyta</taxon>
        <taxon>Embryophyta</taxon>
        <taxon>Tracheophyta</taxon>
        <taxon>Spermatophyta</taxon>
        <taxon>Magnoliopsida</taxon>
        <taxon>eudicotyledons</taxon>
        <taxon>Gunneridae</taxon>
        <taxon>Pentapetalae</taxon>
        <taxon>rosids</taxon>
        <taxon>malvids</taxon>
        <taxon>Malvales</taxon>
        <taxon>Malvaceae</taxon>
        <taxon>Malvoideae</taxon>
        <taxon>Gossypium</taxon>
    </lineage>
</organism>
<dbReference type="PANTHER" id="PTHR37984">
    <property type="entry name" value="PROTEIN CBG26694"/>
    <property type="match status" value="1"/>
</dbReference>
<evidence type="ECO:0000313" key="9">
    <source>
        <dbReference type="EMBL" id="KAG8472504.1"/>
    </source>
</evidence>
<dbReference type="InterPro" id="IPR043502">
    <property type="entry name" value="DNA/RNA_pol_sf"/>
</dbReference>
<gene>
    <name evidence="9" type="ORF">CXB51_035270</name>
</gene>
<keyword evidence="2" id="KW-0548">Nucleotidyltransferase</keyword>
<dbReference type="Proteomes" id="UP000701853">
    <property type="component" value="Chromosome 13"/>
</dbReference>
<dbReference type="CDD" id="cd01647">
    <property type="entry name" value="RT_LTR"/>
    <property type="match status" value="1"/>
</dbReference>
<dbReference type="PANTHER" id="PTHR37984:SF5">
    <property type="entry name" value="PROTEIN NYNRIN-LIKE"/>
    <property type="match status" value="1"/>
</dbReference>
<feature type="domain" description="Reverse transcriptase RNase H-like" evidence="8">
    <location>
        <begin position="200"/>
        <end position="238"/>
    </location>
</feature>
<dbReference type="Gene3D" id="3.30.70.270">
    <property type="match status" value="3"/>
</dbReference>
<evidence type="ECO:0000313" key="10">
    <source>
        <dbReference type="Proteomes" id="UP000701853"/>
    </source>
</evidence>
<evidence type="ECO:0000256" key="6">
    <source>
        <dbReference type="ARBA" id="ARBA00022918"/>
    </source>
</evidence>
<dbReference type="InterPro" id="IPR000477">
    <property type="entry name" value="RT_dom"/>
</dbReference>
<dbReference type="InterPro" id="IPR043128">
    <property type="entry name" value="Rev_trsase/Diguanyl_cyclase"/>
</dbReference>
<dbReference type="InterPro" id="IPR050951">
    <property type="entry name" value="Retrovirus_Pol_polyprotein"/>
</dbReference>
<feature type="domain" description="Reverse transcriptase" evidence="7">
    <location>
        <begin position="1"/>
        <end position="64"/>
    </location>
</feature>
<dbReference type="Gene3D" id="3.10.10.10">
    <property type="entry name" value="HIV Type 1 Reverse Transcriptase, subunit A, domain 1"/>
    <property type="match status" value="1"/>
</dbReference>
<dbReference type="AlphaFoldDB" id="A0A8J5Y8A4"/>
<keyword evidence="1" id="KW-0808">Transferase</keyword>
<dbReference type="Pfam" id="PF17917">
    <property type="entry name" value="RT_RNaseH"/>
    <property type="match status" value="1"/>
</dbReference>
<protein>
    <recommendedName>
        <fullName evidence="11">Reverse transcriptase RNase H-like domain-containing protein</fullName>
    </recommendedName>
</protein>
<keyword evidence="5" id="KW-0378">Hydrolase</keyword>
<evidence type="ECO:0000259" key="7">
    <source>
        <dbReference type="Pfam" id="PF00078"/>
    </source>
</evidence>
<comment type="caution">
    <text evidence="9">The sequence shown here is derived from an EMBL/GenBank/DDBJ whole genome shotgun (WGS) entry which is preliminary data.</text>
</comment>
<evidence type="ECO:0000259" key="8">
    <source>
        <dbReference type="Pfam" id="PF17917"/>
    </source>
</evidence>
<dbReference type="GO" id="GO:0004519">
    <property type="term" value="F:endonuclease activity"/>
    <property type="evidence" value="ECO:0007669"/>
    <property type="project" value="UniProtKB-KW"/>
</dbReference>
<keyword evidence="3" id="KW-0540">Nuclease</keyword>
<dbReference type="OrthoDB" id="1002209at2759"/>
<dbReference type="EMBL" id="JAHUZN010000013">
    <property type="protein sequence ID" value="KAG8472504.1"/>
    <property type="molecule type" value="Genomic_DNA"/>
</dbReference>
<dbReference type="Pfam" id="PF00078">
    <property type="entry name" value="RVT_1"/>
    <property type="match status" value="1"/>
</dbReference>
<keyword evidence="10" id="KW-1185">Reference proteome</keyword>
<evidence type="ECO:0000256" key="4">
    <source>
        <dbReference type="ARBA" id="ARBA00022759"/>
    </source>
</evidence>
<evidence type="ECO:0000256" key="3">
    <source>
        <dbReference type="ARBA" id="ARBA00022722"/>
    </source>
</evidence>
<accession>A0A8J5Y8A4</accession>
<dbReference type="InterPro" id="IPR041373">
    <property type="entry name" value="RT_RNaseH"/>
</dbReference>
<evidence type="ECO:0000256" key="5">
    <source>
        <dbReference type="ARBA" id="ARBA00022801"/>
    </source>
</evidence>
<keyword evidence="4" id="KW-0255">Endonuclease</keyword>
<evidence type="ECO:0000256" key="2">
    <source>
        <dbReference type="ARBA" id="ARBA00022695"/>
    </source>
</evidence>
<evidence type="ECO:0008006" key="11">
    <source>
        <dbReference type="Google" id="ProtNLM"/>
    </source>
</evidence>
<keyword evidence="6" id="KW-0695">RNA-directed DNA polymerase</keyword>
<proteinExistence type="predicted"/>